<dbReference type="EMBL" id="JANAKD010000098">
    <property type="protein sequence ID" value="KAJ3497643.1"/>
    <property type="molecule type" value="Genomic_DNA"/>
</dbReference>
<sequence>MKAASVLFTTLSAQAYAGLVPRAPMAYQDYGELRLAVTADYTNVYDDGGTGAKRDFGLWHPKPQDPNFLPLGSVGEGNHDAINGQRATLVAALNPAVKPQNPAMPALKEPTGWTLMWNDKKSGGKRDGSIWRPTCATGYVSNLSPVPPLAGVVGGPRHRRPGKRCAGGSCRHDGNERDDAEQGGVALRGHECLWMGGGWCGR</sequence>
<reference evidence="1" key="1">
    <citation type="submission" date="2022-07" db="EMBL/GenBank/DDBJ databases">
        <title>Genome Sequence of Lecanicillium saksenae.</title>
        <authorList>
            <person name="Buettner E."/>
        </authorList>
    </citation>
    <scope>NUCLEOTIDE SEQUENCE</scope>
    <source>
        <strain evidence="1">VT-O1</strain>
    </source>
</reference>
<protein>
    <submittedName>
        <fullName evidence="1">Uncharacterized protein</fullName>
    </submittedName>
</protein>
<gene>
    <name evidence="1" type="ORF">NLG97_g1748</name>
</gene>
<name>A0ACC1R2W8_9HYPO</name>
<keyword evidence="2" id="KW-1185">Reference proteome</keyword>
<evidence type="ECO:0000313" key="1">
    <source>
        <dbReference type="EMBL" id="KAJ3497643.1"/>
    </source>
</evidence>
<organism evidence="1 2">
    <name type="scientific">Lecanicillium saksenae</name>
    <dbReference type="NCBI Taxonomy" id="468837"/>
    <lineage>
        <taxon>Eukaryota</taxon>
        <taxon>Fungi</taxon>
        <taxon>Dikarya</taxon>
        <taxon>Ascomycota</taxon>
        <taxon>Pezizomycotina</taxon>
        <taxon>Sordariomycetes</taxon>
        <taxon>Hypocreomycetidae</taxon>
        <taxon>Hypocreales</taxon>
        <taxon>Cordycipitaceae</taxon>
        <taxon>Lecanicillium</taxon>
    </lineage>
</organism>
<evidence type="ECO:0000313" key="2">
    <source>
        <dbReference type="Proteomes" id="UP001148737"/>
    </source>
</evidence>
<accession>A0ACC1R2W8</accession>
<proteinExistence type="predicted"/>
<comment type="caution">
    <text evidence="1">The sequence shown here is derived from an EMBL/GenBank/DDBJ whole genome shotgun (WGS) entry which is preliminary data.</text>
</comment>
<dbReference type="Proteomes" id="UP001148737">
    <property type="component" value="Unassembled WGS sequence"/>
</dbReference>